<evidence type="ECO:0000313" key="2">
    <source>
        <dbReference type="Proteomes" id="UP000054350"/>
    </source>
</evidence>
<gene>
    <name evidence="1" type="ORF">AMAG_19678</name>
</gene>
<dbReference type="AlphaFoldDB" id="A0A0L0SY07"/>
<name>A0A0L0SY07_ALLM3</name>
<reference evidence="2" key="2">
    <citation type="submission" date="2009-11" db="EMBL/GenBank/DDBJ databases">
        <title>The Genome Sequence of Allomyces macrogynus strain ATCC 38327.</title>
        <authorList>
            <consortium name="The Broad Institute Genome Sequencing Platform"/>
            <person name="Russ C."/>
            <person name="Cuomo C."/>
            <person name="Shea T."/>
            <person name="Young S.K."/>
            <person name="Zeng Q."/>
            <person name="Koehrsen M."/>
            <person name="Haas B."/>
            <person name="Borodovsky M."/>
            <person name="Guigo R."/>
            <person name="Alvarado L."/>
            <person name="Berlin A."/>
            <person name="Borenstein D."/>
            <person name="Chen Z."/>
            <person name="Engels R."/>
            <person name="Freedman E."/>
            <person name="Gellesch M."/>
            <person name="Goldberg J."/>
            <person name="Griggs A."/>
            <person name="Gujja S."/>
            <person name="Heiman D."/>
            <person name="Hepburn T."/>
            <person name="Howarth C."/>
            <person name="Jen D."/>
            <person name="Larson L."/>
            <person name="Lewis B."/>
            <person name="Mehta T."/>
            <person name="Park D."/>
            <person name="Pearson M."/>
            <person name="Roberts A."/>
            <person name="Saif S."/>
            <person name="Shenoy N."/>
            <person name="Sisk P."/>
            <person name="Stolte C."/>
            <person name="Sykes S."/>
            <person name="Walk T."/>
            <person name="White J."/>
            <person name="Yandava C."/>
            <person name="Burger G."/>
            <person name="Gray M.W."/>
            <person name="Holland P.W.H."/>
            <person name="King N."/>
            <person name="Lang F.B.F."/>
            <person name="Roger A.J."/>
            <person name="Ruiz-Trillo I."/>
            <person name="Lander E."/>
            <person name="Nusbaum C."/>
        </authorList>
    </citation>
    <scope>NUCLEOTIDE SEQUENCE [LARGE SCALE GENOMIC DNA]</scope>
    <source>
        <strain evidence="2">ATCC 38327</strain>
    </source>
</reference>
<accession>A0A0L0SY07</accession>
<dbReference type="Proteomes" id="UP000054350">
    <property type="component" value="Unassembled WGS sequence"/>
</dbReference>
<dbReference type="VEuPathDB" id="FungiDB:AMAG_19678"/>
<evidence type="ECO:0000313" key="1">
    <source>
        <dbReference type="EMBL" id="KNE67280.1"/>
    </source>
</evidence>
<proteinExistence type="predicted"/>
<organism evidence="1 2">
    <name type="scientific">Allomyces macrogynus (strain ATCC 38327)</name>
    <name type="common">Allomyces javanicus var. macrogynus</name>
    <dbReference type="NCBI Taxonomy" id="578462"/>
    <lineage>
        <taxon>Eukaryota</taxon>
        <taxon>Fungi</taxon>
        <taxon>Fungi incertae sedis</taxon>
        <taxon>Blastocladiomycota</taxon>
        <taxon>Blastocladiomycetes</taxon>
        <taxon>Blastocladiales</taxon>
        <taxon>Blastocladiaceae</taxon>
        <taxon>Allomyces</taxon>
    </lineage>
</organism>
<protein>
    <submittedName>
        <fullName evidence="1">Uncharacterized protein</fullName>
    </submittedName>
</protein>
<dbReference type="EMBL" id="GG745352">
    <property type="protein sequence ID" value="KNE67280.1"/>
    <property type="molecule type" value="Genomic_DNA"/>
</dbReference>
<reference evidence="1 2" key="1">
    <citation type="submission" date="2009-11" db="EMBL/GenBank/DDBJ databases">
        <title>Annotation of Allomyces macrogynus ATCC 38327.</title>
        <authorList>
            <consortium name="The Broad Institute Genome Sequencing Platform"/>
            <person name="Russ C."/>
            <person name="Cuomo C."/>
            <person name="Burger G."/>
            <person name="Gray M.W."/>
            <person name="Holland P.W.H."/>
            <person name="King N."/>
            <person name="Lang F.B.F."/>
            <person name="Roger A.J."/>
            <person name="Ruiz-Trillo I."/>
            <person name="Young S.K."/>
            <person name="Zeng Q."/>
            <person name="Gargeya S."/>
            <person name="Fitzgerald M."/>
            <person name="Haas B."/>
            <person name="Abouelleil A."/>
            <person name="Alvarado L."/>
            <person name="Arachchi H.M."/>
            <person name="Berlin A."/>
            <person name="Chapman S.B."/>
            <person name="Gearin G."/>
            <person name="Goldberg J."/>
            <person name="Griggs A."/>
            <person name="Gujja S."/>
            <person name="Hansen M."/>
            <person name="Heiman D."/>
            <person name="Howarth C."/>
            <person name="Larimer J."/>
            <person name="Lui A."/>
            <person name="MacDonald P.J.P."/>
            <person name="McCowen C."/>
            <person name="Montmayeur A."/>
            <person name="Murphy C."/>
            <person name="Neiman D."/>
            <person name="Pearson M."/>
            <person name="Priest M."/>
            <person name="Roberts A."/>
            <person name="Saif S."/>
            <person name="Shea T."/>
            <person name="Sisk P."/>
            <person name="Stolte C."/>
            <person name="Sykes S."/>
            <person name="Wortman J."/>
            <person name="Nusbaum C."/>
            <person name="Birren B."/>
        </authorList>
    </citation>
    <scope>NUCLEOTIDE SEQUENCE [LARGE SCALE GENOMIC DNA]</scope>
    <source>
        <strain evidence="1 2">ATCC 38327</strain>
    </source>
</reference>
<keyword evidence="2" id="KW-1185">Reference proteome</keyword>
<sequence>MAICSSLVRSRKFAFCANMMSHSFLVLFWCSDNTSSNTPVRRWVGSFVGFHSGSARVRSRRSPCGACWLKCWAALVGPASAIAIPRRELDCRFPSCINSLKASKKKREQWNLKHDTMSTAV</sequence>